<reference evidence="1" key="1">
    <citation type="submission" date="2024-05" db="EMBL/GenBank/DDBJ databases">
        <title>30 novel species of actinomycetes from the DSMZ collection.</title>
        <authorList>
            <person name="Nouioui I."/>
        </authorList>
    </citation>
    <scope>NUCLEOTIDE SEQUENCE</scope>
    <source>
        <strain evidence="1">DSM 41529</strain>
    </source>
</reference>
<evidence type="ECO:0000313" key="1">
    <source>
        <dbReference type="EMBL" id="MDT0546543.1"/>
    </source>
</evidence>
<gene>
    <name evidence="1" type="ORF">RND15_28095</name>
</gene>
<organism evidence="1 2">
    <name type="scientific">Streptomyces lonegramiae</name>
    <dbReference type="NCBI Taxonomy" id="3075524"/>
    <lineage>
        <taxon>Bacteria</taxon>
        <taxon>Bacillati</taxon>
        <taxon>Actinomycetota</taxon>
        <taxon>Actinomycetes</taxon>
        <taxon>Kitasatosporales</taxon>
        <taxon>Streptomycetaceae</taxon>
        <taxon>Streptomyces</taxon>
    </lineage>
</organism>
<sequence>MRVEAPSMRPAGVVLEESERSQWNFTPFVGVGPLRFGMDHDEVVAALGVDHASVSVPGRWATFHLPTSRGAALTAYYADGRRLHGIAVDALHGPQVTMDGLQLVGQVPSKLAVLFVDYVVSQGLREDVTWSQEGDPGADELGLVLRAQRAGDILLTRPVFVAREWANRASDNWEGPIPQEEWRVHA</sequence>
<accession>A0ABU2XKV2</accession>
<name>A0ABU2XKV2_9ACTN</name>
<dbReference type="RefSeq" id="WP_311727025.1">
    <property type="nucleotide sequence ID" value="NZ_JAVRFD010000015.1"/>
</dbReference>
<evidence type="ECO:0000313" key="2">
    <source>
        <dbReference type="Proteomes" id="UP001180754"/>
    </source>
</evidence>
<dbReference type="EMBL" id="JAVRFD010000015">
    <property type="protein sequence ID" value="MDT0546543.1"/>
    <property type="molecule type" value="Genomic_DNA"/>
</dbReference>
<dbReference type="Proteomes" id="UP001180754">
    <property type="component" value="Unassembled WGS sequence"/>
</dbReference>
<proteinExistence type="predicted"/>
<comment type="caution">
    <text evidence="1">The sequence shown here is derived from an EMBL/GenBank/DDBJ whole genome shotgun (WGS) entry which is preliminary data.</text>
</comment>
<keyword evidence="2" id="KW-1185">Reference proteome</keyword>
<protein>
    <submittedName>
        <fullName evidence="1">Uncharacterized protein</fullName>
    </submittedName>
</protein>